<keyword evidence="1" id="KW-0732">Signal</keyword>
<evidence type="ECO:0000256" key="1">
    <source>
        <dbReference type="SAM" id="SignalP"/>
    </source>
</evidence>
<evidence type="ECO:0000313" key="3">
    <source>
        <dbReference type="Proteomes" id="UP000240830"/>
    </source>
</evidence>
<dbReference type="Proteomes" id="UP000240830">
    <property type="component" value="Unassembled WGS sequence"/>
</dbReference>
<organism evidence="2 3">
    <name type="scientific">Paramicrosporidium saccamoebae</name>
    <dbReference type="NCBI Taxonomy" id="1246581"/>
    <lineage>
        <taxon>Eukaryota</taxon>
        <taxon>Fungi</taxon>
        <taxon>Fungi incertae sedis</taxon>
        <taxon>Cryptomycota</taxon>
        <taxon>Cryptomycota incertae sedis</taxon>
        <taxon>Paramicrosporidium</taxon>
    </lineage>
</organism>
<name>A0A2H9TG32_9FUNG</name>
<dbReference type="AlphaFoldDB" id="A0A2H9TG32"/>
<keyword evidence="3" id="KW-1185">Reference proteome</keyword>
<dbReference type="EMBL" id="MTSL01000208">
    <property type="protein sequence ID" value="PJF16686.1"/>
    <property type="molecule type" value="Genomic_DNA"/>
</dbReference>
<gene>
    <name evidence="2" type="ORF">PSACC_03429</name>
</gene>
<proteinExistence type="predicted"/>
<protein>
    <submittedName>
        <fullName evidence="2">Uncharacterized protein</fullName>
    </submittedName>
</protein>
<reference evidence="2 3" key="1">
    <citation type="submission" date="2016-10" db="EMBL/GenBank/DDBJ databases">
        <title>The genome of Paramicrosporidium saccamoebae is the missing link in understanding Cryptomycota and Microsporidia evolution.</title>
        <authorList>
            <person name="Quandt C.A."/>
            <person name="Beaudet D."/>
            <person name="Corsaro D."/>
            <person name="Michel R."/>
            <person name="Corradi N."/>
            <person name="James T."/>
        </authorList>
    </citation>
    <scope>NUCLEOTIDE SEQUENCE [LARGE SCALE GENOMIC DNA]</scope>
    <source>
        <strain evidence="2 3">KSL3</strain>
    </source>
</reference>
<accession>A0A2H9TG32</accession>
<comment type="caution">
    <text evidence="2">The sequence shown here is derived from an EMBL/GenBank/DDBJ whole genome shotgun (WGS) entry which is preliminary data.</text>
</comment>
<evidence type="ECO:0000313" key="2">
    <source>
        <dbReference type="EMBL" id="PJF16686.1"/>
    </source>
</evidence>
<sequence>MHVKTLLSLLYLLAASVQASTITWEGIDNVSSVMVLGKDREIVELDFPTGGHEAFCPFEPNELVIIAVGLTNSSGSRIFKYEESLLNRTSDDPIISLTPHTLYFTTLEEYDDFINTNV</sequence>
<feature type="chain" id="PRO_5014133180" evidence="1">
    <location>
        <begin position="20"/>
        <end position="118"/>
    </location>
</feature>
<feature type="signal peptide" evidence="1">
    <location>
        <begin position="1"/>
        <end position="19"/>
    </location>
</feature>